<proteinExistence type="predicted"/>
<reference evidence="2 3" key="1">
    <citation type="submission" date="2018-04" db="EMBL/GenBank/DDBJ databases">
        <authorList>
            <person name="Zhang X."/>
            <person name="Yuan J."/>
            <person name="Li F."/>
            <person name="Xiang J."/>
        </authorList>
    </citation>
    <scope>NUCLEOTIDE SEQUENCE [LARGE SCALE GENOMIC DNA]</scope>
    <source>
        <tissue evidence="2">Muscle</tissue>
    </source>
</reference>
<name>A0A3R7M3N3_PENVA</name>
<dbReference type="STRING" id="6689.A0A3R7M3N3"/>
<organism evidence="2 3">
    <name type="scientific">Penaeus vannamei</name>
    <name type="common">Whiteleg shrimp</name>
    <name type="synonym">Litopenaeus vannamei</name>
    <dbReference type="NCBI Taxonomy" id="6689"/>
    <lineage>
        <taxon>Eukaryota</taxon>
        <taxon>Metazoa</taxon>
        <taxon>Ecdysozoa</taxon>
        <taxon>Arthropoda</taxon>
        <taxon>Crustacea</taxon>
        <taxon>Multicrustacea</taxon>
        <taxon>Malacostraca</taxon>
        <taxon>Eumalacostraca</taxon>
        <taxon>Eucarida</taxon>
        <taxon>Decapoda</taxon>
        <taxon>Dendrobranchiata</taxon>
        <taxon>Penaeoidea</taxon>
        <taxon>Penaeidae</taxon>
        <taxon>Penaeus</taxon>
    </lineage>
</organism>
<dbReference type="Proteomes" id="UP000283509">
    <property type="component" value="Unassembled WGS sequence"/>
</dbReference>
<dbReference type="AlphaFoldDB" id="A0A3R7M3N3"/>
<comment type="caution">
    <text evidence="2">The sequence shown here is derived from an EMBL/GenBank/DDBJ whole genome shotgun (WGS) entry which is preliminary data.</text>
</comment>
<evidence type="ECO:0000313" key="2">
    <source>
        <dbReference type="EMBL" id="ROT71038.1"/>
    </source>
</evidence>
<feature type="non-terminal residue" evidence="2">
    <location>
        <position position="1"/>
    </location>
</feature>
<sequence>RNGRPPPDPNNLGLEAPSYDPRRDFQPPPLNGTALGQRDRGPCRSPGRVEPGNLTCYSCKLDFRPRNYKWDHPCLGRHSGLPVDTEYLVACGPNDKYCRAERTEVNGILILLTRECTDECYYGCRPKGFGINFESCAQCCNSHACNDMYPESAASVPSVSRVVVGWYLVILGFCLF</sequence>
<dbReference type="EMBL" id="QCYY01002350">
    <property type="protein sequence ID" value="ROT71038.1"/>
    <property type="molecule type" value="Genomic_DNA"/>
</dbReference>
<accession>A0A3R7M3N3</accession>
<gene>
    <name evidence="2" type="ORF">C7M84_010664</name>
</gene>
<reference evidence="2 3" key="2">
    <citation type="submission" date="2019-01" db="EMBL/GenBank/DDBJ databases">
        <title>The decoding of complex shrimp genome reveals the adaptation for benthos swimmer, frequently molting mechanism and breeding impact on genome.</title>
        <authorList>
            <person name="Sun Y."/>
            <person name="Gao Y."/>
            <person name="Yu Y."/>
        </authorList>
    </citation>
    <scope>NUCLEOTIDE SEQUENCE [LARGE SCALE GENOMIC DNA]</scope>
    <source>
        <tissue evidence="2">Muscle</tissue>
    </source>
</reference>
<feature type="region of interest" description="Disordered" evidence="1">
    <location>
        <begin position="1"/>
        <end position="46"/>
    </location>
</feature>
<keyword evidence="3" id="KW-1185">Reference proteome</keyword>
<protein>
    <recommendedName>
        <fullName evidence="4">Snake toxin/toxin-like domain-containing protein</fullName>
    </recommendedName>
</protein>
<dbReference type="OrthoDB" id="6342359at2759"/>
<evidence type="ECO:0000313" key="3">
    <source>
        <dbReference type="Proteomes" id="UP000283509"/>
    </source>
</evidence>
<dbReference type="CDD" id="cd00117">
    <property type="entry name" value="TFP"/>
    <property type="match status" value="1"/>
</dbReference>
<evidence type="ECO:0000256" key="1">
    <source>
        <dbReference type="SAM" id="MobiDB-lite"/>
    </source>
</evidence>
<evidence type="ECO:0008006" key="4">
    <source>
        <dbReference type="Google" id="ProtNLM"/>
    </source>
</evidence>